<keyword evidence="2" id="KW-0479">Metal-binding</keyword>
<dbReference type="AlphaFoldDB" id="A0A9P5G328"/>
<evidence type="ECO:0000256" key="1">
    <source>
        <dbReference type="ARBA" id="ARBA00007818"/>
    </source>
</evidence>
<gene>
    <name evidence="4" type="ORF">DV451_004095</name>
</gene>
<dbReference type="EMBL" id="QQZK01000108">
    <property type="protein sequence ID" value="KAF5096753.1"/>
    <property type="molecule type" value="Genomic_DNA"/>
</dbReference>
<sequence>MVGLALKAELSGVTDLTFNDTLEDPYLYTFKIACTVCREVHPKEITINLYETNEIPGSKGEANFVFKCGSCGKRSSVNASKPKTSVYTLEDSGKSVRLLDIDSRGIDFVSFIPDGKFKCQGAESNTKFDEVDLEDNEWYDYDEKAGDEVSITNVQWEITKK</sequence>
<dbReference type="PANTHER" id="PTHR12857">
    <property type="entry name" value="CXXC MOTIF CONTAINING ZINC BINDING PROTEIN"/>
    <property type="match status" value="1"/>
</dbReference>
<organism evidence="4 5">
    <name type="scientific">Geotrichum candidum</name>
    <name type="common">Oospora lactis</name>
    <name type="synonym">Dipodascus geotrichum</name>
    <dbReference type="NCBI Taxonomy" id="1173061"/>
    <lineage>
        <taxon>Eukaryota</taxon>
        <taxon>Fungi</taxon>
        <taxon>Dikarya</taxon>
        <taxon>Ascomycota</taxon>
        <taxon>Saccharomycotina</taxon>
        <taxon>Dipodascomycetes</taxon>
        <taxon>Dipodascales</taxon>
        <taxon>Dipodascaceae</taxon>
        <taxon>Geotrichum</taxon>
    </lineage>
</organism>
<reference evidence="4" key="1">
    <citation type="journal article" date="2020" name="Front. Microbiol.">
        <title>Phenotypic and Genetic Characterization of the Cheese Ripening Yeast Geotrichum candidum.</title>
        <authorList>
            <person name="Perkins V."/>
            <person name="Vignola S."/>
            <person name="Lessard M.H."/>
            <person name="Plante P.L."/>
            <person name="Corbeil J."/>
            <person name="Dugat-Bony E."/>
            <person name="Frenette M."/>
            <person name="Labrie S."/>
        </authorList>
    </citation>
    <scope>NUCLEOTIDE SEQUENCE</scope>
    <source>
        <strain evidence="4">LMA-70</strain>
    </source>
</reference>
<comment type="caution">
    <text evidence="4">The sequence shown here is derived from an EMBL/GenBank/DDBJ whole genome shotgun (WGS) entry which is preliminary data.</text>
</comment>
<dbReference type="SUPFAM" id="SSF141678">
    <property type="entry name" value="MAL13P1.257-like"/>
    <property type="match status" value="1"/>
</dbReference>
<evidence type="ECO:0000256" key="2">
    <source>
        <dbReference type="ARBA" id="ARBA00022723"/>
    </source>
</evidence>
<comment type="similarity">
    <text evidence="1">Belongs to the UPF0587 family.</text>
</comment>
<evidence type="ECO:0000256" key="3">
    <source>
        <dbReference type="ARBA" id="ARBA00022833"/>
    </source>
</evidence>
<reference evidence="4" key="2">
    <citation type="submission" date="2020-01" db="EMBL/GenBank/DDBJ databases">
        <authorList>
            <person name="Perkins V."/>
            <person name="Lessard M.-H."/>
            <person name="Dugat-Bony E."/>
            <person name="Frenette M."/>
            <person name="Labrie S."/>
        </authorList>
    </citation>
    <scope>NUCLEOTIDE SEQUENCE</scope>
    <source>
        <strain evidence="4">LMA-70</strain>
    </source>
</reference>
<name>A0A9P5G328_GEOCN</name>
<proteinExistence type="inferred from homology"/>
<evidence type="ECO:0008006" key="6">
    <source>
        <dbReference type="Google" id="ProtNLM"/>
    </source>
</evidence>
<protein>
    <recommendedName>
        <fullName evidence="6">DUF866-domain-containing protein</fullName>
    </recommendedName>
</protein>
<evidence type="ECO:0000313" key="5">
    <source>
        <dbReference type="Proteomes" id="UP000750522"/>
    </source>
</evidence>
<dbReference type="InterPro" id="IPR008584">
    <property type="entry name" value="CXXC_Zn-binding_euk"/>
</dbReference>
<keyword evidence="3" id="KW-0862">Zinc</keyword>
<accession>A0A9P5G328</accession>
<dbReference type="Proteomes" id="UP000750522">
    <property type="component" value="Unassembled WGS sequence"/>
</dbReference>
<dbReference type="PANTHER" id="PTHR12857:SF0">
    <property type="entry name" value="CXXC MOTIF CONTAINING ZINC BINDING PROTEIN"/>
    <property type="match status" value="1"/>
</dbReference>
<evidence type="ECO:0000313" key="4">
    <source>
        <dbReference type="EMBL" id="KAF5096753.1"/>
    </source>
</evidence>
<dbReference type="Pfam" id="PF05907">
    <property type="entry name" value="CXXC_Zn-b_euk"/>
    <property type="match status" value="1"/>
</dbReference>
<dbReference type="GO" id="GO:0008270">
    <property type="term" value="F:zinc ion binding"/>
    <property type="evidence" value="ECO:0007669"/>
    <property type="project" value="TreeGrafter"/>
</dbReference>